<keyword evidence="6" id="KW-0807">Transducer</keyword>
<dbReference type="PROSITE" id="PS00237">
    <property type="entry name" value="G_PROTEIN_RECEP_F1_1"/>
    <property type="match status" value="2"/>
</dbReference>
<comment type="caution">
    <text evidence="9">The sequence shown here is derived from an EMBL/GenBank/DDBJ whole genome shotgun (WGS) entry which is preliminary data.</text>
</comment>
<keyword evidence="4 7" id="KW-1133">Transmembrane helix</keyword>
<evidence type="ECO:0000256" key="4">
    <source>
        <dbReference type="ARBA" id="ARBA00022989"/>
    </source>
</evidence>
<keyword evidence="3 6" id="KW-0812">Transmembrane</keyword>
<evidence type="ECO:0000256" key="7">
    <source>
        <dbReference type="SAM" id="Phobius"/>
    </source>
</evidence>
<feature type="domain" description="G-protein coupled receptors family 1 profile" evidence="8">
    <location>
        <begin position="701"/>
        <end position="1099"/>
    </location>
</feature>
<feature type="transmembrane region" description="Helical" evidence="7">
    <location>
        <begin position="689"/>
        <end position="709"/>
    </location>
</feature>
<feature type="transmembrane region" description="Helical" evidence="7">
    <location>
        <begin position="51"/>
        <end position="70"/>
    </location>
</feature>
<dbReference type="GO" id="GO:0005886">
    <property type="term" value="C:plasma membrane"/>
    <property type="evidence" value="ECO:0007669"/>
    <property type="project" value="UniProtKB-SubCell"/>
</dbReference>
<keyword evidence="10" id="KW-1185">Reference proteome</keyword>
<feature type="transmembrane region" description="Helical" evidence="7">
    <location>
        <begin position="251"/>
        <end position="272"/>
    </location>
</feature>
<evidence type="ECO:0000256" key="1">
    <source>
        <dbReference type="ARBA" id="ARBA00004651"/>
    </source>
</evidence>
<dbReference type="CDD" id="cd00637">
    <property type="entry name" value="7tm_classA_rhodopsin-like"/>
    <property type="match status" value="2"/>
</dbReference>
<name>A0AAU9W713_9CNID</name>
<dbReference type="Gene3D" id="1.20.1070.10">
    <property type="entry name" value="Rhodopsin 7-helix transmembrane proteins"/>
    <property type="match status" value="4"/>
</dbReference>
<keyword evidence="6" id="KW-0297">G-protein coupled receptor</keyword>
<feature type="transmembrane region" description="Helical" evidence="7">
    <location>
        <begin position="13"/>
        <end position="39"/>
    </location>
</feature>
<feature type="transmembrane region" description="Helical" evidence="7">
    <location>
        <begin position="907"/>
        <end position="927"/>
    </location>
</feature>
<evidence type="ECO:0000313" key="9">
    <source>
        <dbReference type="EMBL" id="CAH3106366.1"/>
    </source>
</evidence>
<feature type="transmembrane region" description="Helical" evidence="7">
    <location>
        <begin position="653"/>
        <end position="677"/>
    </location>
</feature>
<dbReference type="InterPro" id="IPR017452">
    <property type="entry name" value="GPCR_Rhodpsn_7TM"/>
</dbReference>
<feature type="transmembrane region" description="Helical" evidence="7">
    <location>
        <begin position="161"/>
        <end position="184"/>
    </location>
</feature>
<feature type="domain" description="G-protein coupled receptors family 1 profile" evidence="8">
    <location>
        <begin position="30"/>
        <end position="270"/>
    </location>
</feature>
<dbReference type="EMBL" id="CALNXJ010000010">
    <property type="protein sequence ID" value="CAH3106366.1"/>
    <property type="molecule type" value="Genomic_DNA"/>
</dbReference>
<sequence length="1126" mass="127808">PSFAELNVLRGTFIANCIFNGFLTHTAIMLNIVTIYAIWKTSTIPKPVKTLLLSLAFSDFGVGLLAQPIYTAFLVSWLQLNDPSCNVYRLFSICGYLFSMASFSAVVAVSVDRFLAVHLHLRYHEFVTHKRVVAVVISIWLFSAFVSSMVLWASVSTLNNMISFTGAFCFIVNAVMYIRIYLIVRQHKNQIQSLQVNERSQSGEMTNFASLIKSTVGVFYVYLVFLICYLPYVISVVAIKINGPSIALKKVFLFSMIFVNLNSSLNPVLYCWKMRNIRHAFLYILRNMSKGLLSTYIYDKPNNTWLLVDMKLLFSRAIEFNTRREIPYLRAPIGSGVFLLISLRITELIISRVVLLDFSCVSVQNPHGIVAIRHNNLISFLLFHFVQLRFKCGGQFVLLILFHEHKVTLFLDVGPSEEILVSVQLSGEELILINYANEYQSGINFKFWRRTSQLCVKRNFVLPRLSSPNQDTRVNIMNVYCDEPFQFFPTNADYQELRGTFITNCICNGFLTYTAIMLNIVTICAIRKTSTLPKNLKTLLVSLAISDVGVGLVGQPTYLSLHVSWLKLNDPSCNANRLLTISGNLFSLASFLGVVAVIAASFSFIVSVVLYLRIYLTVRRHKRQIQSLQVQDISQSGEITNFSRLVKSAVGIFYVYLVFLFCYSPCFISVVLIKLFGSNLSSTFITNSIFNGFLTYTAIMLNVVTICAIQKTSTLLKTLKTLLTSLAFSDFGVGLVVQPTYSSFLVSWSKLNDPSCNAYRWLTICGYLFSLASFLGVVAVSVDRFLAVHLHLRYQELVTHQRIVAVMISIWVIHNIVISISGGFGFIVTIVVYTRIYLTVRRHKNQIHSFQVQQVNRSEETTSYAGLIKSTVGVFYIYLVFLACYLPYVICVVSVRINSANIALKKFTLFSLTLIFLNSSLNPVIYFMSEKEIATFVDTIDRFLALHLHLRYQELVTYKRVVTVVISIWVLSAFVSLMILWASLNTISLIISVTGICGFIVTIVVYIRIYLIVRRHKNQIQSLQGFEISQSFERTKFTCILKSTVGVFYVYLVFLASYLPYAVCLILMGINGSNIALKKVALFSMTLIFLNSSLNPVIYCWKMRHIRHAIVDMLRNMSWARIRASH</sequence>
<evidence type="ECO:0000256" key="2">
    <source>
        <dbReference type="ARBA" id="ARBA00022475"/>
    </source>
</evidence>
<keyword evidence="6" id="KW-0675">Receptor</keyword>
<keyword evidence="2" id="KW-1003">Cell membrane</keyword>
<organism evidence="9 10">
    <name type="scientific">Pocillopora meandrina</name>
    <dbReference type="NCBI Taxonomy" id="46732"/>
    <lineage>
        <taxon>Eukaryota</taxon>
        <taxon>Metazoa</taxon>
        <taxon>Cnidaria</taxon>
        <taxon>Anthozoa</taxon>
        <taxon>Hexacorallia</taxon>
        <taxon>Scleractinia</taxon>
        <taxon>Astrocoeniina</taxon>
        <taxon>Pocilloporidae</taxon>
        <taxon>Pocillopora</taxon>
    </lineage>
</organism>
<comment type="subcellular location">
    <subcellularLocation>
        <location evidence="1">Cell membrane</location>
        <topology evidence="1">Multi-pass membrane protein</topology>
    </subcellularLocation>
</comment>
<dbReference type="Proteomes" id="UP001159428">
    <property type="component" value="Unassembled WGS sequence"/>
</dbReference>
<dbReference type="GO" id="GO:0004930">
    <property type="term" value="F:G protein-coupled receptor activity"/>
    <property type="evidence" value="ECO:0007669"/>
    <property type="project" value="UniProtKB-KW"/>
</dbReference>
<evidence type="ECO:0000256" key="5">
    <source>
        <dbReference type="ARBA" id="ARBA00023136"/>
    </source>
</evidence>
<evidence type="ECO:0000256" key="3">
    <source>
        <dbReference type="ARBA" id="ARBA00022692"/>
    </source>
</evidence>
<protein>
    <recommendedName>
        <fullName evidence="8">G-protein coupled receptors family 1 profile domain-containing protein</fullName>
    </recommendedName>
</protein>
<feature type="domain" description="G-protein coupled receptors family 1 profile" evidence="8">
    <location>
        <begin position="573"/>
        <end position="706"/>
    </location>
</feature>
<comment type="similarity">
    <text evidence="6">Belongs to the G-protein coupled receptor 1 family.</text>
</comment>
<dbReference type="SUPFAM" id="SSF81321">
    <property type="entry name" value="Family A G protein-coupled receptor-like"/>
    <property type="match status" value="4"/>
</dbReference>
<feature type="transmembrane region" description="Helical" evidence="7">
    <location>
        <begin position="1046"/>
        <end position="1068"/>
    </location>
</feature>
<feature type="transmembrane region" description="Helical" evidence="7">
    <location>
        <begin position="761"/>
        <end position="782"/>
    </location>
</feature>
<feature type="transmembrane region" description="Helical" evidence="7">
    <location>
        <begin position="132"/>
        <end position="155"/>
    </location>
</feature>
<dbReference type="InterPro" id="IPR000276">
    <property type="entry name" value="GPCR_Rhodpsn"/>
</dbReference>
<feature type="transmembrane region" description="Helical" evidence="7">
    <location>
        <begin position="987"/>
        <end position="1011"/>
    </location>
</feature>
<dbReference type="Pfam" id="PF00001">
    <property type="entry name" value="7tm_1"/>
    <property type="match status" value="4"/>
</dbReference>
<feature type="transmembrane region" description="Helical" evidence="7">
    <location>
        <begin position="962"/>
        <end position="981"/>
    </location>
</feature>
<dbReference type="SMART" id="SM01381">
    <property type="entry name" value="7TM_GPCR_Srsx"/>
    <property type="match status" value="1"/>
</dbReference>
<feature type="transmembrane region" description="Helical" evidence="7">
    <location>
        <begin position="510"/>
        <end position="527"/>
    </location>
</feature>
<proteinExistence type="inferred from homology"/>
<dbReference type="PANTHER" id="PTHR22750">
    <property type="entry name" value="G-PROTEIN COUPLED RECEPTOR"/>
    <property type="match status" value="1"/>
</dbReference>
<feature type="transmembrane region" description="Helical" evidence="7">
    <location>
        <begin position="90"/>
        <end position="111"/>
    </location>
</feature>
<evidence type="ECO:0000313" key="10">
    <source>
        <dbReference type="Proteomes" id="UP001159428"/>
    </source>
</evidence>
<evidence type="ECO:0000259" key="8">
    <source>
        <dbReference type="PROSITE" id="PS50262"/>
    </source>
</evidence>
<reference evidence="9 10" key="1">
    <citation type="submission" date="2022-05" db="EMBL/GenBank/DDBJ databases">
        <authorList>
            <consortium name="Genoscope - CEA"/>
            <person name="William W."/>
        </authorList>
    </citation>
    <scope>NUCLEOTIDE SEQUENCE [LARGE SCALE GENOMIC DNA]</scope>
</reference>
<gene>
    <name evidence="9" type="ORF">PMEA_00001487</name>
</gene>
<evidence type="ECO:0000256" key="6">
    <source>
        <dbReference type="RuleBase" id="RU000688"/>
    </source>
</evidence>
<dbReference type="AlphaFoldDB" id="A0AAU9W713"/>
<dbReference type="PROSITE" id="PS50262">
    <property type="entry name" value="G_PROTEIN_RECEP_F1_2"/>
    <property type="match status" value="3"/>
</dbReference>
<keyword evidence="5 7" id="KW-0472">Membrane</keyword>
<feature type="non-terminal residue" evidence="9">
    <location>
        <position position="1"/>
    </location>
</feature>
<feature type="transmembrane region" description="Helical" evidence="7">
    <location>
        <begin position="585"/>
        <end position="612"/>
    </location>
</feature>
<feature type="transmembrane region" description="Helical" evidence="7">
    <location>
        <begin position="803"/>
        <end position="833"/>
    </location>
</feature>
<accession>A0AAU9W713</accession>
<feature type="transmembrane region" description="Helical" evidence="7">
    <location>
        <begin position="1080"/>
        <end position="1101"/>
    </location>
</feature>
<dbReference type="PRINTS" id="PR00237">
    <property type="entry name" value="GPCRRHODOPSN"/>
</dbReference>
<feature type="transmembrane region" description="Helical" evidence="7">
    <location>
        <begin position="875"/>
        <end position="895"/>
    </location>
</feature>
<feature type="transmembrane region" description="Helical" evidence="7">
    <location>
        <begin position="219"/>
        <end position="239"/>
    </location>
</feature>